<dbReference type="GeneID" id="20808756"/>
<sequence>MHEIGFWRKYNDDAGDVRPHPQSLQDKAWYDRRADMAAKVIWYVRHAGFVESYEMGYSFCRIDSSCSSKALGACTMTDGMYCWPEGYVHYLEQHHVVPPADFVEHVLQHVAAAVARPPTPFLVMWDYESRGPVPMPPTMQHMILANTTLTIGQPQQAQQQASCALS</sequence>
<proteinExistence type="predicted"/>
<evidence type="ECO:0000313" key="1">
    <source>
        <dbReference type="EMBL" id="ETV80489.1"/>
    </source>
</evidence>
<accession>W4GN93</accession>
<protein>
    <submittedName>
        <fullName evidence="1">Uncharacterized protein</fullName>
    </submittedName>
</protein>
<dbReference type="AlphaFoldDB" id="W4GN93"/>
<dbReference type="RefSeq" id="XP_009830413.1">
    <property type="nucleotide sequence ID" value="XM_009832111.1"/>
</dbReference>
<name>W4GN93_APHAT</name>
<dbReference type="OrthoDB" id="66963at2759"/>
<organism evidence="1">
    <name type="scientific">Aphanomyces astaci</name>
    <name type="common">Crayfish plague agent</name>
    <dbReference type="NCBI Taxonomy" id="112090"/>
    <lineage>
        <taxon>Eukaryota</taxon>
        <taxon>Sar</taxon>
        <taxon>Stramenopiles</taxon>
        <taxon>Oomycota</taxon>
        <taxon>Saprolegniomycetes</taxon>
        <taxon>Saprolegniales</taxon>
        <taxon>Verrucalvaceae</taxon>
        <taxon>Aphanomyces</taxon>
    </lineage>
</organism>
<dbReference type="EMBL" id="KI913126">
    <property type="protein sequence ID" value="ETV80489.1"/>
    <property type="molecule type" value="Genomic_DNA"/>
</dbReference>
<dbReference type="VEuPathDB" id="FungiDB:H257_06760"/>
<reference evidence="1" key="1">
    <citation type="submission" date="2013-12" db="EMBL/GenBank/DDBJ databases">
        <title>The Genome Sequence of Aphanomyces astaci APO3.</title>
        <authorList>
            <consortium name="The Broad Institute Genomics Platform"/>
            <person name="Russ C."/>
            <person name="Tyler B."/>
            <person name="van West P."/>
            <person name="Dieguez-Uribeondo J."/>
            <person name="Young S.K."/>
            <person name="Zeng Q."/>
            <person name="Gargeya S."/>
            <person name="Fitzgerald M."/>
            <person name="Abouelleil A."/>
            <person name="Alvarado L."/>
            <person name="Chapman S.B."/>
            <person name="Gainer-Dewar J."/>
            <person name="Goldberg J."/>
            <person name="Griggs A."/>
            <person name="Gujja S."/>
            <person name="Hansen M."/>
            <person name="Howarth C."/>
            <person name="Imamovic A."/>
            <person name="Ireland A."/>
            <person name="Larimer J."/>
            <person name="McCowan C."/>
            <person name="Murphy C."/>
            <person name="Pearson M."/>
            <person name="Poon T.W."/>
            <person name="Priest M."/>
            <person name="Roberts A."/>
            <person name="Saif S."/>
            <person name="Shea T."/>
            <person name="Sykes S."/>
            <person name="Wortman J."/>
            <person name="Nusbaum C."/>
            <person name="Birren B."/>
        </authorList>
    </citation>
    <scope>NUCLEOTIDE SEQUENCE [LARGE SCALE GENOMIC DNA]</scope>
    <source>
        <strain evidence="1">APO3</strain>
    </source>
</reference>
<gene>
    <name evidence="1" type="ORF">H257_06760</name>
</gene>